<sequence>MIKNQQKEKSEVVSHSPNISPLTLKPMQQNNNTPIAISIVIAGALIAGGIFLSSMYGPNKNSTSVAGIQGGQPAAPVDPYAANTELAKNVLPVSEEDHIIGNRDAKVAIIEYSDLDCPFCQKIHSTLQQITKDYDKNEVVWVYRHLPLPQLHPYAPAKAEASECAAKLGGNSGFWKFVDTYNKNQDASGGEELILDTAVNAGFSRDEFKNCLYTEDFSGIIESHIANAQNSGGNGTPFSVIVSEDQFVPISGALPYDIFKTEIDKLLEN</sequence>
<evidence type="ECO:0000256" key="7">
    <source>
        <dbReference type="SAM" id="Phobius"/>
    </source>
</evidence>
<evidence type="ECO:0000313" key="9">
    <source>
        <dbReference type="EMBL" id="PIR96764.1"/>
    </source>
</evidence>
<dbReference type="SUPFAM" id="SSF52833">
    <property type="entry name" value="Thioredoxin-like"/>
    <property type="match status" value="1"/>
</dbReference>
<comment type="similarity">
    <text evidence="1">Belongs to the thioredoxin family. DsbA subfamily.</text>
</comment>
<feature type="region of interest" description="Disordered" evidence="6">
    <location>
        <begin position="1"/>
        <end position="27"/>
    </location>
</feature>
<comment type="caution">
    <text evidence="9">The sequence shown here is derived from an EMBL/GenBank/DDBJ whole genome shotgun (WGS) entry which is preliminary data.</text>
</comment>
<dbReference type="PROSITE" id="PS51352">
    <property type="entry name" value="THIOREDOXIN_2"/>
    <property type="match status" value="1"/>
</dbReference>
<keyword evidence="3" id="KW-0560">Oxidoreductase</keyword>
<dbReference type="InterPro" id="IPR012336">
    <property type="entry name" value="Thioredoxin-like_fold"/>
</dbReference>
<protein>
    <recommendedName>
        <fullName evidence="8">Thioredoxin domain-containing protein</fullName>
    </recommendedName>
</protein>
<dbReference type="PANTHER" id="PTHR13887">
    <property type="entry name" value="GLUTATHIONE S-TRANSFERASE KAPPA"/>
    <property type="match status" value="1"/>
</dbReference>
<dbReference type="Gene3D" id="3.40.30.10">
    <property type="entry name" value="Glutaredoxin"/>
    <property type="match status" value="1"/>
</dbReference>
<keyword evidence="7" id="KW-1133">Transmembrane helix</keyword>
<keyword evidence="4" id="KW-1015">Disulfide bond</keyword>
<evidence type="ECO:0000256" key="2">
    <source>
        <dbReference type="ARBA" id="ARBA00022729"/>
    </source>
</evidence>
<keyword evidence="5" id="KW-0676">Redox-active center</keyword>
<dbReference type="PANTHER" id="PTHR13887:SF14">
    <property type="entry name" value="DISULFIDE BOND FORMATION PROTEIN D"/>
    <property type="match status" value="1"/>
</dbReference>
<reference evidence="10" key="1">
    <citation type="submission" date="2017-09" db="EMBL/GenBank/DDBJ databases">
        <title>Depth-based differentiation of microbial function through sediment-hosted aquifers and enrichment of novel symbionts in the deep terrestrial subsurface.</title>
        <authorList>
            <person name="Probst A.J."/>
            <person name="Ladd B."/>
            <person name="Jarett J.K."/>
            <person name="Geller-Mcgrath D.E."/>
            <person name="Sieber C.M.K."/>
            <person name="Emerson J.B."/>
            <person name="Anantharaman K."/>
            <person name="Thomas B.C."/>
            <person name="Malmstrom R."/>
            <person name="Stieglmeier M."/>
            <person name="Klingl A."/>
            <person name="Woyke T."/>
            <person name="Ryan C.M."/>
            <person name="Banfield J.F."/>
        </authorList>
    </citation>
    <scope>NUCLEOTIDE SEQUENCE [LARGE SCALE GENOMIC DNA]</scope>
</reference>
<evidence type="ECO:0000256" key="4">
    <source>
        <dbReference type="ARBA" id="ARBA00023157"/>
    </source>
</evidence>
<organism evidence="9 10">
    <name type="scientific">Candidatus Doudnabacteria bacterium CG10_big_fil_rev_8_21_14_0_10_41_10</name>
    <dbReference type="NCBI Taxonomy" id="1974551"/>
    <lineage>
        <taxon>Bacteria</taxon>
        <taxon>Candidatus Doudnaibacteriota</taxon>
    </lineage>
</organism>
<proteinExistence type="inferred from homology"/>
<evidence type="ECO:0000256" key="5">
    <source>
        <dbReference type="ARBA" id="ARBA00023284"/>
    </source>
</evidence>
<gene>
    <name evidence="9" type="ORF">COT91_05055</name>
</gene>
<dbReference type="AlphaFoldDB" id="A0A2H0VCE2"/>
<accession>A0A2H0VCE2</accession>
<dbReference type="EMBL" id="PFAJ01000064">
    <property type="protein sequence ID" value="PIR96764.1"/>
    <property type="molecule type" value="Genomic_DNA"/>
</dbReference>
<keyword evidence="7" id="KW-0472">Membrane</keyword>
<feature type="compositionally biased region" description="Basic and acidic residues" evidence="6">
    <location>
        <begin position="1"/>
        <end position="12"/>
    </location>
</feature>
<evidence type="ECO:0000256" key="1">
    <source>
        <dbReference type="ARBA" id="ARBA00005791"/>
    </source>
</evidence>
<dbReference type="GO" id="GO:0016491">
    <property type="term" value="F:oxidoreductase activity"/>
    <property type="evidence" value="ECO:0007669"/>
    <property type="project" value="UniProtKB-KW"/>
</dbReference>
<dbReference type="InterPro" id="IPR013766">
    <property type="entry name" value="Thioredoxin_domain"/>
</dbReference>
<evidence type="ECO:0000259" key="8">
    <source>
        <dbReference type="PROSITE" id="PS51352"/>
    </source>
</evidence>
<dbReference type="InterPro" id="IPR036249">
    <property type="entry name" value="Thioredoxin-like_sf"/>
</dbReference>
<name>A0A2H0VCE2_9BACT</name>
<keyword evidence="7" id="KW-0812">Transmembrane</keyword>
<feature type="domain" description="Thioredoxin" evidence="8">
    <location>
        <begin position="68"/>
        <end position="268"/>
    </location>
</feature>
<feature type="transmembrane region" description="Helical" evidence="7">
    <location>
        <begin position="35"/>
        <end position="56"/>
    </location>
</feature>
<keyword evidence="2" id="KW-0732">Signal</keyword>
<dbReference type="Pfam" id="PF13462">
    <property type="entry name" value="Thioredoxin_4"/>
    <property type="match status" value="1"/>
</dbReference>
<dbReference type="Proteomes" id="UP000230557">
    <property type="component" value="Unassembled WGS sequence"/>
</dbReference>
<evidence type="ECO:0000313" key="10">
    <source>
        <dbReference type="Proteomes" id="UP000230557"/>
    </source>
</evidence>
<evidence type="ECO:0000256" key="6">
    <source>
        <dbReference type="SAM" id="MobiDB-lite"/>
    </source>
</evidence>
<feature type="compositionally biased region" description="Polar residues" evidence="6">
    <location>
        <begin position="13"/>
        <end position="27"/>
    </location>
</feature>
<evidence type="ECO:0000256" key="3">
    <source>
        <dbReference type="ARBA" id="ARBA00023002"/>
    </source>
</evidence>